<dbReference type="AlphaFoldDB" id="A0A3P6DAS5"/>
<evidence type="ECO:0000256" key="1">
    <source>
        <dbReference type="ARBA" id="ARBA00023054"/>
    </source>
</evidence>
<dbReference type="InterPro" id="IPR050804">
    <property type="entry name" value="MCC"/>
</dbReference>
<dbReference type="CDD" id="cd00121">
    <property type="entry name" value="MATH"/>
    <property type="match status" value="1"/>
</dbReference>
<dbReference type="EMBL" id="LR031577">
    <property type="protein sequence ID" value="VDD19485.1"/>
    <property type="molecule type" value="Genomic_DNA"/>
</dbReference>
<reference evidence="5" key="1">
    <citation type="submission" date="2018-11" db="EMBL/GenBank/DDBJ databases">
        <authorList>
            <consortium name="Genoscope - CEA"/>
            <person name="William W."/>
        </authorList>
    </citation>
    <scope>NUCLEOTIDE SEQUENCE</scope>
</reference>
<protein>
    <recommendedName>
        <fullName evidence="3">MATH domain-containing protein</fullName>
    </recommendedName>
</protein>
<dbReference type="InterPro" id="IPR008974">
    <property type="entry name" value="TRAF-like"/>
</dbReference>
<evidence type="ECO:0000313" key="5">
    <source>
        <dbReference type="EMBL" id="VDD19485.1"/>
    </source>
</evidence>
<accession>A0A3P6DAS5</accession>
<keyword evidence="1 2" id="KW-0175">Coiled coil</keyword>
<organism evidence="5">
    <name type="scientific">Brassica campestris</name>
    <name type="common">Field mustard</name>
    <dbReference type="NCBI Taxonomy" id="3711"/>
    <lineage>
        <taxon>Eukaryota</taxon>
        <taxon>Viridiplantae</taxon>
        <taxon>Streptophyta</taxon>
        <taxon>Embryophyta</taxon>
        <taxon>Tracheophyta</taxon>
        <taxon>Spermatophyta</taxon>
        <taxon>Magnoliopsida</taxon>
        <taxon>eudicotyledons</taxon>
        <taxon>Gunneridae</taxon>
        <taxon>Pentapetalae</taxon>
        <taxon>rosids</taxon>
        <taxon>malvids</taxon>
        <taxon>Brassicales</taxon>
        <taxon>Brassicaceae</taxon>
        <taxon>Brassiceae</taxon>
        <taxon>Brassica</taxon>
    </lineage>
</organism>
<gene>
    <name evidence="5" type="ORF">BRAA10T44413Z</name>
    <name evidence="4" type="ORF">BRAPAZ1V2_A10P24440.2</name>
</gene>
<dbReference type="SMART" id="SM00061">
    <property type="entry name" value="MATH"/>
    <property type="match status" value="1"/>
</dbReference>
<dbReference type="PANTHER" id="PTHR46236">
    <property type="entry name" value="TRAF-LIKE SUPERFAMILY PROTEIN"/>
    <property type="match status" value="1"/>
</dbReference>
<dbReference type="InterPro" id="IPR002083">
    <property type="entry name" value="MATH/TRAF_dom"/>
</dbReference>
<evidence type="ECO:0000256" key="2">
    <source>
        <dbReference type="SAM" id="Coils"/>
    </source>
</evidence>
<dbReference type="SUPFAM" id="SSF49599">
    <property type="entry name" value="TRAF domain-like"/>
    <property type="match status" value="1"/>
</dbReference>
<sequence>MGHDRKFTWVIKNFSSLESEKIYSDQFVSGGCKWRLMAFPKGFRKDNTLSLFLVVADDNLPSGWTRHAKFSITIVNQIPGNVSRQDETQHLFNCKEPEWGYASFIPLSELKAENAGFIVNEEVNIDVEVEVLEVVGKLEVPEKSEEAIQALTLTKTKLDDGCDLVDANGFQYSILFHLQVKLVSRIFEKHSDIALEFRAKNQHLRTACMTVLLSLIETLCQSPQELSSEDLVEAQNALAHVKDAGFKVDWLEKKLEEVKGKKEEEQTGLARMQELEEELKDLKQKCSEIEASLEKEKAKVSAARTHLTLDEFI</sequence>
<dbReference type="Pfam" id="PF22486">
    <property type="entry name" value="MATH_2"/>
    <property type="match status" value="1"/>
</dbReference>
<dbReference type="PROSITE" id="PS50144">
    <property type="entry name" value="MATH"/>
    <property type="match status" value="1"/>
</dbReference>
<feature type="domain" description="MATH" evidence="3">
    <location>
        <begin position="4"/>
        <end position="129"/>
    </location>
</feature>
<dbReference type="Gene3D" id="2.60.210.10">
    <property type="entry name" value="Apoptosis, Tumor Necrosis Factor Receptor Associated Protein 2, Chain A"/>
    <property type="match status" value="1"/>
</dbReference>
<dbReference type="PANTHER" id="PTHR46236:SF11">
    <property type="entry name" value="TRAF-LIKE SUPERFAMILY PROTEIN"/>
    <property type="match status" value="1"/>
</dbReference>
<name>A0A3P6DAS5_BRACM</name>
<feature type="coiled-coil region" evidence="2">
    <location>
        <begin position="255"/>
        <end position="299"/>
    </location>
</feature>
<evidence type="ECO:0000313" key="4">
    <source>
        <dbReference type="EMBL" id="CAG7911198.1"/>
    </source>
</evidence>
<proteinExistence type="predicted"/>
<dbReference type="Proteomes" id="UP000694005">
    <property type="component" value="Chromosome A10"/>
</dbReference>
<dbReference type="EMBL" id="LS974626">
    <property type="protein sequence ID" value="CAG7911198.1"/>
    <property type="molecule type" value="Genomic_DNA"/>
</dbReference>
<dbReference type="Gramene" id="A10p24440.2_BraZ1">
    <property type="protein sequence ID" value="A10p24440.2_BraZ1.CDS"/>
    <property type="gene ID" value="A10g24440.2_BraZ1"/>
</dbReference>
<evidence type="ECO:0000259" key="3">
    <source>
        <dbReference type="PROSITE" id="PS50144"/>
    </source>
</evidence>